<name>A0AAE3JA02_9FIRM</name>
<organism evidence="3 4">
    <name type="scientific">Hominilimicola fabiformis</name>
    <dbReference type="NCBI Taxonomy" id="2885356"/>
    <lineage>
        <taxon>Bacteria</taxon>
        <taxon>Bacillati</taxon>
        <taxon>Bacillota</taxon>
        <taxon>Clostridia</taxon>
        <taxon>Eubacteriales</taxon>
        <taxon>Oscillospiraceae</taxon>
        <taxon>Hominilimicola</taxon>
    </lineage>
</organism>
<sequence>MYKDYDNYRTYENDDLSAGATLKVEHTIIVNETDILNLISQPLEKIQAMRDNNVKKETAAFEKVRQSARDWEKKAAITRQFDRAIEYLQVPEVSHSSNKWVNDRDCYNYDCTSISNMVYKMTYRMYDYTSWRSEKTRRWEVKWSIGTNSPVGHNNCIAEQERSFKDKAEAEKYIQGRIKAYSHLFTEISPPIPKEYEKSFMVHEHLLPGYVTEKMQKAQEAAKTENISRSADKKPSIRKELNSIKAAEKSVPKPTQTKKRDNLEL</sequence>
<keyword evidence="4" id="KW-1185">Reference proteome</keyword>
<dbReference type="InterPro" id="IPR040672">
    <property type="entry name" value="LPD34"/>
</dbReference>
<dbReference type="EMBL" id="JAJEQM010000018">
    <property type="protein sequence ID" value="MCC2211478.1"/>
    <property type="molecule type" value="Genomic_DNA"/>
</dbReference>
<dbReference type="Proteomes" id="UP001198242">
    <property type="component" value="Unassembled WGS sequence"/>
</dbReference>
<evidence type="ECO:0000259" key="2">
    <source>
        <dbReference type="Pfam" id="PF18852"/>
    </source>
</evidence>
<feature type="region of interest" description="Disordered" evidence="1">
    <location>
        <begin position="217"/>
        <end position="265"/>
    </location>
</feature>
<evidence type="ECO:0000313" key="4">
    <source>
        <dbReference type="Proteomes" id="UP001198242"/>
    </source>
</evidence>
<proteinExistence type="predicted"/>
<gene>
    <name evidence="3" type="ORF">LKE05_11845</name>
</gene>
<dbReference type="Pfam" id="PF18852">
    <property type="entry name" value="LPD34"/>
    <property type="match status" value="1"/>
</dbReference>
<dbReference type="RefSeq" id="WP_022230665.1">
    <property type="nucleotide sequence ID" value="NZ_JAJEQM010000018.1"/>
</dbReference>
<accession>A0AAE3JA02</accession>
<dbReference type="AlphaFoldDB" id="A0AAE3JA02"/>
<comment type="caution">
    <text evidence="3">The sequence shown here is derived from an EMBL/GenBank/DDBJ whole genome shotgun (WGS) entry which is preliminary data.</text>
</comment>
<feature type="domain" description="Large polyvalent protein associated" evidence="2">
    <location>
        <begin position="7"/>
        <end position="213"/>
    </location>
</feature>
<reference evidence="3 4" key="1">
    <citation type="submission" date="2021-10" db="EMBL/GenBank/DDBJ databases">
        <title>Anaerobic single-cell dispensing facilitates the cultivation of human gut bacteria.</title>
        <authorList>
            <person name="Afrizal A."/>
        </authorList>
    </citation>
    <scope>NUCLEOTIDE SEQUENCE [LARGE SCALE GENOMIC DNA]</scope>
    <source>
        <strain evidence="3 4">CLA-AA-H232</strain>
    </source>
</reference>
<feature type="compositionally biased region" description="Basic and acidic residues" evidence="1">
    <location>
        <begin position="230"/>
        <end position="251"/>
    </location>
</feature>
<evidence type="ECO:0000313" key="3">
    <source>
        <dbReference type="EMBL" id="MCC2211478.1"/>
    </source>
</evidence>
<evidence type="ECO:0000256" key="1">
    <source>
        <dbReference type="SAM" id="MobiDB-lite"/>
    </source>
</evidence>
<protein>
    <recommendedName>
        <fullName evidence="2">Large polyvalent protein associated domain-containing protein</fullName>
    </recommendedName>
</protein>